<evidence type="ECO:0000259" key="2">
    <source>
        <dbReference type="Pfam" id="PF14317"/>
    </source>
</evidence>
<evidence type="ECO:0000313" key="4">
    <source>
        <dbReference type="Proteomes" id="UP001501725"/>
    </source>
</evidence>
<feature type="transmembrane region" description="Helical" evidence="1">
    <location>
        <begin position="26"/>
        <end position="46"/>
    </location>
</feature>
<keyword evidence="1" id="KW-0812">Transmembrane</keyword>
<feature type="domain" description="YcxB-like C-terminal" evidence="2">
    <location>
        <begin position="91"/>
        <end position="152"/>
    </location>
</feature>
<comment type="caution">
    <text evidence="3">The sequence shown here is derived from an EMBL/GenBank/DDBJ whole genome shotgun (WGS) entry which is preliminary data.</text>
</comment>
<name>A0ABP8G787_9BACT</name>
<dbReference type="Proteomes" id="UP001501725">
    <property type="component" value="Unassembled WGS sequence"/>
</dbReference>
<sequence length="158" mass="19064">MNIHFSYDKKAVLQALRFHFLSLREIRLMIIVVNVFALLSAVLFYMKKIYPLAFLLGSFLWFSLMIVFWFLMPALVYRRNDTFKDHFDMNFNDEGFSLGNERGTRRYDWTRLSKFMETPAFFYFYFDPRTFFIIPKSAFTGTDDVHSLRQLLREKVKV</sequence>
<protein>
    <recommendedName>
        <fullName evidence="2">YcxB-like C-terminal domain-containing protein</fullName>
    </recommendedName>
</protein>
<evidence type="ECO:0000256" key="1">
    <source>
        <dbReference type="SAM" id="Phobius"/>
    </source>
</evidence>
<dbReference type="EMBL" id="BAABGY010000001">
    <property type="protein sequence ID" value="GAA4318433.1"/>
    <property type="molecule type" value="Genomic_DNA"/>
</dbReference>
<keyword evidence="4" id="KW-1185">Reference proteome</keyword>
<reference evidence="4" key="1">
    <citation type="journal article" date="2019" name="Int. J. Syst. Evol. Microbiol.">
        <title>The Global Catalogue of Microorganisms (GCM) 10K type strain sequencing project: providing services to taxonomists for standard genome sequencing and annotation.</title>
        <authorList>
            <consortium name="The Broad Institute Genomics Platform"/>
            <consortium name="The Broad Institute Genome Sequencing Center for Infectious Disease"/>
            <person name="Wu L."/>
            <person name="Ma J."/>
        </authorList>
    </citation>
    <scope>NUCLEOTIDE SEQUENCE [LARGE SCALE GENOMIC DNA]</scope>
    <source>
        <strain evidence="4">JCM 17919</strain>
    </source>
</reference>
<feature type="transmembrane region" description="Helical" evidence="1">
    <location>
        <begin position="52"/>
        <end position="77"/>
    </location>
</feature>
<evidence type="ECO:0000313" key="3">
    <source>
        <dbReference type="EMBL" id="GAA4318433.1"/>
    </source>
</evidence>
<dbReference type="RefSeq" id="WP_345252775.1">
    <property type="nucleotide sequence ID" value="NZ_BAABGY010000001.1"/>
</dbReference>
<gene>
    <name evidence="3" type="ORF">GCM10023184_02620</name>
</gene>
<keyword evidence="1" id="KW-0472">Membrane</keyword>
<organism evidence="3 4">
    <name type="scientific">Flaviaesturariibacter amylovorans</name>
    <dbReference type="NCBI Taxonomy" id="1084520"/>
    <lineage>
        <taxon>Bacteria</taxon>
        <taxon>Pseudomonadati</taxon>
        <taxon>Bacteroidota</taxon>
        <taxon>Chitinophagia</taxon>
        <taxon>Chitinophagales</taxon>
        <taxon>Chitinophagaceae</taxon>
        <taxon>Flaviaestuariibacter</taxon>
    </lineage>
</organism>
<dbReference type="InterPro" id="IPR025588">
    <property type="entry name" value="YcxB-like_C"/>
</dbReference>
<accession>A0ABP8G787</accession>
<dbReference type="Pfam" id="PF14317">
    <property type="entry name" value="YcxB"/>
    <property type="match status" value="1"/>
</dbReference>
<keyword evidence="1" id="KW-1133">Transmembrane helix</keyword>
<proteinExistence type="predicted"/>